<organism evidence="2 3">
    <name type="scientific">Clostridium sporogenes</name>
    <dbReference type="NCBI Taxonomy" id="1509"/>
    <lineage>
        <taxon>Bacteria</taxon>
        <taxon>Bacillati</taxon>
        <taxon>Bacillota</taxon>
        <taxon>Clostridia</taxon>
        <taxon>Eubacteriales</taxon>
        <taxon>Clostridiaceae</taxon>
        <taxon>Clostridium</taxon>
    </lineage>
</organism>
<evidence type="ECO:0000313" key="3">
    <source>
        <dbReference type="Proteomes" id="UP000182204"/>
    </source>
</evidence>
<dbReference type="InterPro" id="IPR058592">
    <property type="entry name" value="Gtf3_C"/>
</dbReference>
<dbReference type="RefSeq" id="WP_072586250.1">
    <property type="nucleotide sequence ID" value="NZ_CP013243.1"/>
</dbReference>
<dbReference type="Pfam" id="PF26337">
    <property type="entry name" value="Gtf3_C"/>
    <property type="match status" value="1"/>
</dbReference>
<protein>
    <submittedName>
        <fullName evidence="2">Glycosyl transferases group 1 family protein</fullName>
    </submittedName>
</protein>
<keyword evidence="2" id="KW-0808">Transferase</keyword>
<reference evidence="2 3" key="1">
    <citation type="submission" date="2015-11" db="EMBL/GenBank/DDBJ databases">
        <authorList>
            <person name="Hill K.K."/>
            <person name="Shirey T.B."/>
            <person name="Raphael B."/>
            <person name="Daligault H.E."/>
            <person name="Davenport K.W."/>
            <person name="Bruce D.C."/>
            <person name="Foley B.T."/>
            <person name="Johnson S.L."/>
        </authorList>
    </citation>
    <scope>NUCLEOTIDE SEQUENCE [LARGE SCALE GENOMIC DNA]</scope>
    <source>
        <strain evidence="2 3">CDC_1632</strain>
    </source>
</reference>
<gene>
    <name evidence="2" type="ORF">NPD5_2827</name>
</gene>
<proteinExistence type="predicted"/>
<dbReference type="AlphaFoldDB" id="A0A1L3NB24"/>
<name>A0A1L3NB24_CLOSG</name>
<accession>A0A1L3NB24</accession>
<feature type="domain" description="Glucosyltransferase 3-like C-terminal" evidence="1">
    <location>
        <begin position="274"/>
        <end position="347"/>
    </location>
</feature>
<sequence length="367" mass="43749">MNVKNCIFHIPYYLDLQWPSGSNIRPIKMIKAFESIGYNVDIVMGYAEERKSRIEFIKNKIKSGVKYDFVYSESSTEPTLLTEKNHMPKYPLLDFSFLKHCKSKSIPIGLFYRDIYWQFKVYDESLPFLKRTIAKMFYRYDLIQYKNILDIFYLPSKNMLKYVPGKYDFIVEELPPAIDVIYESNKIFEDDYINLFYVGGIGELYNLEKLFQLVNKKEYIKFTVCCRKNEWESNKNIYEKYLNDRIKIIHKSGEELLPYFKEADIFSLFFEPIEYRKFAMPVKLFEYLAYKKPIISTNGTATGDFVEKNSIGWCSDYSVEDLSNIFDSIYYSKEEYFNIVKNIDNIINKHTWKARAIKVVEDLTNLQ</sequence>
<dbReference type="eggNOG" id="COG0438">
    <property type="taxonomic scope" value="Bacteria"/>
</dbReference>
<dbReference type="GO" id="GO:0016757">
    <property type="term" value="F:glycosyltransferase activity"/>
    <property type="evidence" value="ECO:0007669"/>
    <property type="project" value="InterPro"/>
</dbReference>
<evidence type="ECO:0000313" key="2">
    <source>
        <dbReference type="EMBL" id="APH13318.1"/>
    </source>
</evidence>
<dbReference type="STRING" id="413999.CBO3102"/>
<evidence type="ECO:0000259" key="1">
    <source>
        <dbReference type="Pfam" id="PF26337"/>
    </source>
</evidence>
<dbReference type="Gene3D" id="3.40.50.2000">
    <property type="entry name" value="Glycogen Phosphorylase B"/>
    <property type="match status" value="1"/>
</dbReference>
<dbReference type="Proteomes" id="UP000182204">
    <property type="component" value="Chromosome"/>
</dbReference>
<dbReference type="SUPFAM" id="SSF53756">
    <property type="entry name" value="UDP-Glycosyltransferase/glycogen phosphorylase"/>
    <property type="match status" value="1"/>
</dbReference>
<dbReference type="EMBL" id="CP013243">
    <property type="protein sequence ID" value="APH13318.1"/>
    <property type="molecule type" value="Genomic_DNA"/>
</dbReference>